<organism evidence="1 2">
    <name type="scientific">Bacteroides thetaiotaomicron</name>
    <dbReference type="NCBI Taxonomy" id="818"/>
    <lineage>
        <taxon>Bacteria</taxon>
        <taxon>Pseudomonadati</taxon>
        <taxon>Bacteroidota</taxon>
        <taxon>Bacteroidia</taxon>
        <taxon>Bacteroidales</taxon>
        <taxon>Bacteroidaceae</taxon>
        <taxon>Bacteroides</taxon>
    </lineage>
</organism>
<gene>
    <name evidence="1" type="ORF">ERS852511_04963</name>
</gene>
<evidence type="ECO:0000313" key="1">
    <source>
        <dbReference type="EMBL" id="CUQ25942.1"/>
    </source>
</evidence>
<dbReference type="EMBL" id="CZAP01000035">
    <property type="protein sequence ID" value="CUQ25942.1"/>
    <property type="molecule type" value="Genomic_DNA"/>
</dbReference>
<dbReference type="Proteomes" id="UP000095576">
    <property type="component" value="Unassembled WGS sequence"/>
</dbReference>
<name>A0A174UUK9_BACT4</name>
<dbReference type="AlphaFoldDB" id="A0A174UUK9"/>
<proteinExistence type="predicted"/>
<accession>A0A174UUK9</accession>
<reference evidence="1 2" key="1">
    <citation type="submission" date="2015-09" db="EMBL/GenBank/DDBJ databases">
        <authorList>
            <consortium name="Pathogen Informatics"/>
        </authorList>
    </citation>
    <scope>NUCLEOTIDE SEQUENCE [LARGE SCALE GENOMIC DNA]</scope>
    <source>
        <strain evidence="1 2">2789STDY5834899</strain>
    </source>
</reference>
<evidence type="ECO:0000313" key="2">
    <source>
        <dbReference type="Proteomes" id="UP000095576"/>
    </source>
</evidence>
<sequence length="45" mass="4966">MKNKQYQPVTAVWEVTMGCNCVASTAVPPAKQVDVTLYPAAYIDY</sequence>
<protein>
    <submittedName>
        <fullName evidence="1">Uncharacterized protein</fullName>
    </submittedName>
</protein>